<dbReference type="Gene3D" id="3.40.50.11440">
    <property type="match status" value="1"/>
</dbReference>
<evidence type="ECO:0000313" key="3">
    <source>
        <dbReference type="Proteomes" id="UP000019678"/>
    </source>
</evidence>
<dbReference type="PANTHER" id="PTHR33171">
    <property type="entry name" value="LAR_N DOMAIN-CONTAINING PROTEIN"/>
    <property type="match status" value="1"/>
</dbReference>
<dbReference type="InterPro" id="IPR043166">
    <property type="entry name" value="LarA-like_C"/>
</dbReference>
<dbReference type="Pfam" id="PF09861">
    <property type="entry name" value="Lar_N"/>
    <property type="match status" value="1"/>
</dbReference>
<dbReference type="EMBL" id="ASRX01000015">
    <property type="protein sequence ID" value="EYF06559.1"/>
    <property type="molecule type" value="Genomic_DNA"/>
</dbReference>
<gene>
    <name evidence="2" type="ORF">CAP_1689</name>
</gene>
<name>A0A017TBH3_9BACT</name>
<accession>A0A017TBH3</accession>
<evidence type="ECO:0000259" key="1">
    <source>
        <dbReference type="Pfam" id="PF09861"/>
    </source>
</evidence>
<dbReference type="InterPro" id="IPR048068">
    <property type="entry name" value="LarA-like"/>
</dbReference>
<feature type="domain" description="LarA-like N-terminal" evidence="1">
    <location>
        <begin position="21"/>
        <end position="216"/>
    </location>
</feature>
<keyword evidence="3" id="KW-1185">Reference proteome</keyword>
<dbReference type="RefSeq" id="WP_044239506.1">
    <property type="nucleotide sequence ID" value="NZ_ASRX01000015.1"/>
</dbReference>
<dbReference type="PANTHER" id="PTHR33171:SF17">
    <property type="entry name" value="LARA-LIKE N-TERMINAL DOMAIN-CONTAINING PROTEIN"/>
    <property type="match status" value="1"/>
</dbReference>
<proteinExistence type="predicted"/>
<dbReference type="STRING" id="1192034.CAP_1689"/>
<protein>
    <submittedName>
        <fullName evidence="2">Transcriptional regulator</fullName>
    </submittedName>
</protein>
<reference evidence="2 3" key="1">
    <citation type="submission" date="2013-05" db="EMBL/GenBank/DDBJ databases">
        <title>Genome assembly of Chondromyces apiculatus DSM 436.</title>
        <authorList>
            <person name="Sharma G."/>
            <person name="Khatri I."/>
            <person name="Kaur C."/>
            <person name="Mayilraj S."/>
            <person name="Subramanian S."/>
        </authorList>
    </citation>
    <scope>NUCLEOTIDE SEQUENCE [LARGE SCALE GENOMIC DNA]</scope>
    <source>
        <strain evidence="2 3">DSM 436</strain>
    </source>
</reference>
<dbReference type="GO" id="GO:0050043">
    <property type="term" value="F:lactate racemase activity"/>
    <property type="evidence" value="ECO:0007669"/>
    <property type="project" value="InterPro"/>
</dbReference>
<evidence type="ECO:0000313" key="2">
    <source>
        <dbReference type="EMBL" id="EYF06559.1"/>
    </source>
</evidence>
<dbReference type="OrthoDB" id="9770545at2"/>
<dbReference type="InterPro" id="IPR018657">
    <property type="entry name" value="LarA-like_N"/>
</dbReference>
<dbReference type="eggNOG" id="COG3875">
    <property type="taxonomic scope" value="Bacteria"/>
</dbReference>
<sequence>MSHPCVVTLDSRSAPRTLFSGDQLVEVDLPTGTRVIYPKPPLEALKNVDAAIRYAINHPYNSEPLYAKLRPGMKVTIAVDDISLPLPPMRRPDIRERVLTIVLDLLNDYGVDDVEIIIATSVHRRMKDWEIRHVVGDKIFNAFWPKKLYNHDAENLANMKFIGTTDEGEEVEINRRAAESDLIIYVNLNLVPMDGGHKSVAVGLCGYRSLRAHHNPRIMRDCHSYMDPKSSALNTSVVRMGRLLNKKVNVFTIETTINNRMFDRPLEFLAKNEDDLTANERSALRALRFTLSKVPQPARQAIFQRVPSPYGVTGVFAGETEATHENTLRRSFDQYMVPVVGQADILVTGIPYISPYNVNSFLNPLLVQVMASGYLFNLYRGVPMVKKGGTMIILHPCTDLFDNEHHAPYIEFVHRLLPETRDAMELHKRYEKKFSQNPAYIEMYRFGNAYHPTHPFFMWYWGEAGRQHLGRTIVVGADNEYIPQLLGWETARTMDEALRMAKQTAPAEPSIMCLHAPPILMADMSVGRQPAALEASRT</sequence>
<organism evidence="2 3">
    <name type="scientific">Chondromyces apiculatus DSM 436</name>
    <dbReference type="NCBI Taxonomy" id="1192034"/>
    <lineage>
        <taxon>Bacteria</taxon>
        <taxon>Pseudomonadati</taxon>
        <taxon>Myxococcota</taxon>
        <taxon>Polyangia</taxon>
        <taxon>Polyangiales</taxon>
        <taxon>Polyangiaceae</taxon>
        <taxon>Chondromyces</taxon>
    </lineage>
</organism>
<dbReference type="AlphaFoldDB" id="A0A017TBH3"/>
<comment type="caution">
    <text evidence="2">The sequence shown here is derived from an EMBL/GenBank/DDBJ whole genome shotgun (WGS) entry which is preliminary data.</text>
</comment>
<dbReference type="Proteomes" id="UP000019678">
    <property type="component" value="Unassembled WGS sequence"/>
</dbReference>
<dbReference type="Gene3D" id="3.90.226.30">
    <property type="match status" value="1"/>
</dbReference>